<proteinExistence type="predicted"/>
<comment type="caution">
    <text evidence="1">The sequence shown here is derived from an EMBL/GenBank/DDBJ whole genome shotgun (WGS) entry which is preliminary data.</text>
</comment>
<organism evidence="1 2">
    <name type="scientific">Sedimentibacter acidaminivorans</name>
    <dbReference type="NCBI Taxonomy" id="913099"/>
    <lineage>
        <taxon>Bacteria</taxon>
        <taxon>Bacillati</taxon>
        <taxon>Bacillota</taxon>
        <taxon>Tissierellia</taxon>
        <taxon>Sedimentibacter</taxon>
    </lineage>
</organism>
<dbReference type="RefSeq" id="WP_209512562.1">
    <property type="nucleotide sequence ID" value="NZ_JAGGKS010000008.1"/>
</dbReference>
<gene>
    <name evidence="1" type="ORF">J2Z76_002712</name>
</gene>
<evidence type="ECO:0000313" key="1">
    <source>
        <dbReference type="EMBL" id="MBP1926842.1"/>
    </source>
</evidence>
<keyword evidence="2" id="KW-1185">Reference proteome</keyword>
<evidence type="ECO:0000313" key="2">
    <source>
        <dbReference type="Proteomes" id="UP001519342"/>
    </source>
</evidence>
<dbReference type="Proteomes" id="UP001519342">
    <property type="component" value="Unassembled WGS sequence"/>
</dbReference>
<dbReference type="EMBL" id="JAGGKS010000008">
    <property type="protein sequence ID" value="MBP1926842.1"/>
    <property type="molecule type" value="Genomic_DNA"/>
</dbReference>
<name>A0ABS4GGL6_9FIRM</name>
<protein>
    <submittedName>
        <fullName evidence="1">Uncharacterized protein</fullName>
    </submittedName>
</protein>
<sequence length="307" mass="35559">MNIIYNSKDITNNVEIISTIVSDRHGGKADDIKLVFLDKDRLWLQWDPQFDDEIEITENGFSSGVMFIDGLKITNGKYIINAKSVPSKAKDFNNKEWYNISFREVSKSLSNDMGLGIDYYDVDDITYKYLEMKDKTNLQFLNELCILEGYSLKIVDKKVIIYKEHILEKASSVKSFIINDFIDEYSFIKNSAITYRKCIVRYYDENNELNNSEYWDNSISGGTFIYPKILDNKTDSDRFSKNILRYFNKDVVTGAFNAKLDTTISAGNVIELRELSSLNGNYFITEAVHNITKKITGFKVRKVLENY</sequence>
<accession>A0ABS4GGL6</accession>
<reference evidence="1 2" key="1">
    <citation type="submission" date="2021-03" db="EMBL/GenBank/DDBJ databases">
        <title>Genomic Encyclopedia of Type Strains, Phase IV (KMG-IV): sequencing the most valuable type-strain genomes for metagenomic binning, comparative biology and taxonomic classification.</title>
        <authorList>
            <person name="Goeker M."/>
        </authorList>
    </citation>
    <scope>NUCLEOTIDE SEQUENCE [LARGE SCALE GENOMIC DNA]</scope>
    <source>
        <strain evidence="1 2">DSM 24004</strain>
    </source>
</reference>